<protein>
    <recommendedName>
        <fullName evidence="1">DUF6570 domain-containing protein</fullName>
    </recommendedName>
</protein>
<name>A0A6A4GPZ8_9AGAR</name>
<dbReference type="AlphaFoldDB" id="A0A6A4GPZ8"/>
<dbReference type="InterPro" id="IPR046700">
    <property type="entry name" value="DUF6570"/>
</dbReference>
<evidence type="ECO:0000313" key="3">
    <source>
        <dbReference type="Proteomes" id="UP000799118"/>
    </source>
</evidence>
<feature type="domain" description="DUF6570" evidence="1">
    <location>
        <begin position="13"/>
        <end position="142"/>
    </location>
</feature>
<feature type="non-terminal residue" evidence="2">
    <location>
        <position position="170"/>
    </location>
</feature>
<dbReference type="Proteomes" id="UP000799118">
    <property type="component" value="Unassembled WGS sequence"/>
</dbReference>
<sequence length="170" mass="19167">VYLCIQCYGPLCKNQMPRLALNNNMYCGELPLDLQDITWIEEMACALYCTTAHVARIYGSSAEADPLQLRGNTCAHPMNLFHNATTLPWSPTDLNDLITIVFVGPRKLRREDLSKLTPYVVCKPKNAALLNYLWAHDKLYAGLPPLNQDVLDLYPENGVLPGLEDQIIYD</sequence>
<accession>A0A6A4GPZ8</accession>
<dbReference type="Pfam" id="PF20209">
    <property type="entry name" value="DUF6570"/>
    <property type="match status" value="1"/>
</dbReference>
<keyword evidence="3" id="KW-1185">Reference proteome</keyword>
<dbReference type="EMBL" id="ML769812">
    <property type="protein sequence ID" value="KAE9387264.1"/>
    <property type="molecule type" value="Genomic_DNA"/>
</dbReference>
<feature type="non-terminal residue" evidence="2">
    <location>
        <position position="1"/>
    </location>
</feature>
<gene>
    <name evidence="2" type="ORF">BT96DRAFT_750353</name>
</gene>
<proteinExistence type="predicted"/>
<reference evidence="2" key="1">
    <citation type="journal article" date="2019" name="Environ. Microbiol.">
        <title>Fungal ecological strategies reflected in gene transcription - a case study of two litter decomposers.</title>
        <authorList>
            <person name="Barbi F."/>
            <person name="Kohler A."/>
            <person name="Barry K."/>
            <person name="Baskaran P."/>
            <person name="Daum C."/>
            <person name="Fauchery L."/>
            <person name="Ihrmark K."/>
            <person name="Kuo A."/>
            <person name="LaButti K."/>
            <person name="Lipzen A."/>
            <person name="Morin E."/>
            <person name="Grigoriev I.V."/>
            <person name="Henrissat B."/>
            <person name="Lindahl B."/>
            <person name="Martin F."/>
        </authorList>
    </citation>
    <scope>NUCLEOTIDE SEQUENCE</scope>
    <source>
        <strain evidence="2">JB14</strain>
    </source>
</reference>
<evidence type="ECO:0000259" key="1">
    <source>
        <dbReference type="Pfam" id="PF20209"/>
    </source>
</evidence>
<dbReference type="OrthoDB" id="3235800at2759"/>
<evidence type="ECO:0000313" key="2">
    <source>
        <dbReference type="EMBL" id="KAE9387264.1"/>
    </source>
</evidence>
<organism evidence="2 3">
    <name type="scientific">Gymnopus androsaceus JB14</name>
    <dbReference type="NCBI Taxonomy" id="1447944"/>
    <lineage>
        <taxon>Eukaryota</taxon>
        <taxon>Fungi</taxon>
        <taxon>Dikarya</taxon>
        <taxon>Basidiomycota</taxon>
        <taxon>Agaricomycotina</taxon>
        <taxon>Agaricomycetes</taxon>
        <taxon>Agaricomycetidae</taxon>
        <taxon>Agaricales</taxon>
        <taxon>Marasmiineae</taxon>
        <taxon>Omphalotaceae</taxon>
        <taxon>Gymnopus</taxon>
    </lineage>
</organism>